<evidence type="ECO:0000256" key="2">
    <source>
        <dbReference type="ARBA" id="ARBA00023268"/>
    </source>
</evidence>
<feature type="domain" description="Integrase catalytic" evidence="3">
    <location>
        <begin position="462"/>
        <end position="599"/>
    </location>
</feature>
<dbReference type="PROSITE" id="PS50994">
    <property type="entry name" value="INTEGRASE"/>
    <property type="match status" value="1"/>
</dbReference>
<dbReference type="InterPro" id="IPR012337">
    <property type="entry name" value="RNaseH-like_sf"/>
</dbReference>
<dbReference type="SUPFAM" id="SSF53098">
    <property type="entry name" value="Ribonuclease H-like"/>
    <property type="match status" value="1"/>
</dbReference>
<dbReference type="InterPro" id="IPR001584">
    <property type="entry name" value="Integrase_cat-core"/>
</dbReference>
<organism evidence="4 5">
    <name type="scientific">Popillia japonica</name>
    <name type="common">Japanese beetle</name>
    <dbReference type="NCBI Taxonomy" id="7064"/>
    <lineage>
        <taxon>Eukaryota</taxon>
        <taxon>Metazoa</taxon>
        <taxon>Ecdysozoa</taxon>
        <taxon>Arthropoda</taxon>
        <taxon>Hexapoda</taxon>
        <taxon>Insecta</taxon>
        <taxon>Pterygota</taxon>
        <taxon>Neoptera</taxon>
        <taxon>Endopterygota</taxon>
        <taxon>Coleoptera</taxon>
        <taxon>Polyphaga</taxon>
        <taxon>Scarabaeiformia</taxon>
        <taxon>Scarabaeidae</taxon>
        <taxon>Rutelinae</taxon>
        <taxon>Popillia</taxon>
    </lineage>
</organism>
<dbReference type="InterPro" id="IPR036397">
    <property type="entry name" value="RNaseH_sf"/>
</dbReference>
<dbReference type="Gene3D" id="3.30.70.270">
    <property type="match status" value="1"/>
</dbReference>
<name>A0AAW1L6N9_POPJA</name>
<sequence length="599" mass="70070">MVLLIANKLRGRAKTWYESKPEYVTYGFAKLKEELSKMFKSREDKISNMRRFEAKQWNKNEKFSSYFQEKVALGNRLDLAEEDLIRYIIDGFNNYGLQIQARMKEFKTLAHMQEVMGDMTQQGRQQPQLDNRLELRLDKCLFLRKDINYLDYLINQQGVRPCNDNIQAVTEFHIPRNIKELRSFMGLISYFRKFIQNFASRTKPLYDLLKNDAVFRLTEVHLRTFEQLKNSLACQPVLCLYSPTAETELHCDVSASGFGAILLQRQESDRKFHPVMFFSKRTSECEAKYHSYELECLAAVINRWALFLQSYDYEIEHRSNKQMQHVDALSRCSDTVLVIEENTLEENLAINQAEDKLIRQVRNGLEKEESKMFELREGLVYRKDGKRLLFYVPQAMECNIIRTSHDDMSHGGCEKTIEVIRRSYWFPQMRDKVKHYISNCLKCITYNANTGKRSGFLHSVPKGDLPFNTLHIDHCGPLEKTKNNNKYIFAVIDGFAKYIKLYACKTTNTQEVLKHLPRYFSYYGKPIRIISDRGSAFTANGFKGFMTEQDIEHVLIDEWDVALENVEYAINNTINMSTKQTPAKLLFGINQRGNVNDGL</sequence>
<dbReference type="GO" id="GO:0042575">
    <property type="term" value="C:DNA polymerase complex"/>
    <property type="evidence" value="ECO:0007669"/>
    <property type="project" value="UniProtKB-ARBA"/>
</dbReference>
<dbReference type="InterPro" id="IPR041588">
    <property type="entry name" value="Integrase_H2C2"/>
</dbReference>
<dbReference type="SUPFAM" id="SSF56672">
    <property type="entry name" value="DNA/RNA polymerases"/>
    <property type="match status" value="1"/>
</dbReference>
<dbReference type="GO" id="GO:0015074">
    <property type="term" value="P:DNA integration"/>
    <property type="evidence" value="ECO:0007669"/>
    <property type="project" value="InterPro"/>
</dbReference>
<evidence type="ECO:0000313" key="4">
    <source>
        <dbReference type="EMBL" id="KAK9728828.1"/>
    </source>
</evidence>
<dbReference type="FunFam" id="3.30.70.270:FF:000020">
    <property type="entry name" value="Transposon Tf2-6 polyprotein-like Protein"/>
    <property type="match status" value="1"/>
</dbReference>
<dbReference type="Pfam" id="PF17919">
    <property type="entry name" value="RT_RNaseH_2"/>
    <property type="match status" value="1"/>
</dbReference>
<comment type="caution">
    <text evidence="4">The sequence shown here is derived from an EMBL/GenBank/DDBJ whole genome shotgun (WGS) entry which is preliminary data.</text>
</comment>
<evidence type="ECO:0000313" key="5">
    <source>
        <dbReference type="Proteomes" id="UP001458880"/>
    </source>
</evidence>
<dbReference type="Proteomes" id="UP001458880">
    <property type="component" value="Unassembled WGS sequence"/>
</dbReference>
<dbReference type="InterPro" id="IPR043502">
    <property type="entry name" value="DNA/RNA_pol_sf"/>
</dbReference>
<keyword evidence="2" id="KW-0511">Multifunctional enzyme</keyword>
<dbReference type="InterPro" id="IPR050951">
    <property type="entry name" value="Retrovirus_Pol_polyprotein"/>
</dbReference>
<dbReference type="Gene3D" id="3.30.420.10">
    <property type="entry name" value="Ribonuclease H-like superfamily/Ribonuclease H"/>
    <property type="match status" value="2"/>
</dbReference>
<dbReference type="AlphaFoldDB" id="A0AAW1L6N9"/>
<dbReference type="EC" id="2.7.7.49" evidence="1"/>
<dbReference type="Pfam" id="PF00665">
    <property type="entry name" value="rve"/>
    <property type="match status" value="1"/>
</dbReference>
<dbReference type="GO" id="GO:0003964">
    <property type="term" value="F:RNA-directed DNA polymerase activity"/>
    <property type="evidence" value="ECO:0007669"/>
    <property type="project" value="UniProtKB-EC"/>
</dbReference>
<proteinExistence type="predicted"/>
<keyword evidence="5" id="KW-1185">Reference proteome</keyword>
<protein>
    <recommendedName>
        <fullName evidence="1">RNA-directed DNA polymerase</fullName>
        <ecNumber evidence="1">2.7.7.49</ecNumber>
    </recommendedName>
</protein>
<evidence type="ECO:0000259" key="3">
    <source>
        <dbReference type="PROSITE" id="PS50994"/>
    </source>
</evidence>
<dbReference type="FunFam" id="1.10.340.70:FF:000001">
    <property type="entry name" value="Retrovirus-related Pol polyprotein from transposon gypsy-like Protein"/>
    <property type="match status" value="1"/>
</dbReference>
<gene>
    <name evidence="4" type="ORF">QE152_g16988</name>
</gene>
<evidence type="ECO:0000256" key="1">
    <source>
        <dbReference type="ARBA" id="ARBA00012493"/>
    </source>
</evidence>
<dbReference type="InterPro" id="IPR041577">
    <property type="entry name" value="RT_RNaseH_2"/>
</dbReference>
<dbReference type="Pfam" id="PF17921">
    <property type="entry name" value="Integrase_H2C2"/>
    <property type="match status" value="1"/>
</dbReference>
<dbReference type="PANTHER" id="PTHR37984:SF5">
    <property type="entry name" value="PROTEIN NYNRIN-LIKE"/>
    <property type="match status" value="1"/>
</dbReference>
<dbReference type="EMBL" id="JASPKY010000166">
    <property type="protein sequence ID" value="KAK9728828.1"/>
    <property type="molecule type" value="Genomic_DNA"/>
</dbReference>
<dbReference type="PANTHER" id="PTHR37984">
    <property type="entry name" value="PROTEIN CBG26694"/>
    <property type="match status" value="1"/>
</dbReference>
<reference evidence="4 5" key="1">
    <citation type="journal article" date="2024" name="BMC Genomics">
        <title>De novo assembly and annotation of Popillia japonica's genome with initial clues to its potential as an invasive pest.</title>
        <authorList>
            <person name="Cucini C."/>
            <person name="Boschi S."/>
            <person name="Funari R."/>
            <person name="Cardaioli E."/>
            <person name="Iannotti N."/>
            <person name="Marturano G."/>
            <person name="Paoli F."/>
            <person name="Bruttini M."/>
            <person name="Carapelli A."/>
            <person name="Frati F."/>
            <person name="Nardi F."/>
        </authorList>
    </citation>
    <scope>NUCLEOTIDE SEQUENCE [LARGE SCALE GENOMIC DNA]</scope>
    <source>
        <strain evidence="4">DMR45628</strain>
    </source>
</reference>
<dbReference type="GO" id="GO:0003676">
    <property type="term" value="F:nucleic acid binding"/>
    <property type="evidence" value="ECO:0007669"/>
    <property type="project" value="InterPro"/>
</dbReference>
<accession>A0AAW1L6N9</accession>
<dbReference type="Gene3D" id="1.10.340.70">
    <property type="match status" value="1"/>
</dbReference>
<dbReference type="InterPro" id="IPR043128">
    <property type="entry name" value="Rev_trsase/Diguanyl_cyclase"/>
</dbReference>